<keyword evidence="4" id="KW-0934">Plastid</keyword>
<dbReference type="InterPro" id="IPR018260">
    <property type="entry name" value="Ribosomal_uL22_CS"/>
</dbReference>
<evidence type="ECO:0000256" key="8">
    <source>
        <dbReference type="ARBA" id="ARBA00022884"/>
    </source>
</evidence>
<dbReference type="Gene3D" id="1.20.1270.10">
    <property type="match status" value="1"/>
</dbReference>
<evidence type="ECO:0000256" key="10">
    <source>
        <dbReference type="ARBA" id="ARBA00023274"/>
    </source>
</evidence>
<dbReference type="InterPro" id="IPR029048">
    <property type="entry name" value="HSP70_C_sf"/>
</dbReference>
<dbReference type="Proteomes" id="UP000036987">
    <property type="component" value="Unassembled WGS sequence"/>
</dbReference>
<evidence type="ECO:0000256" key="6">
    <source>
        <dbReference type="ARBA" id="ARBA00022741"/>
    </source>
</evidence>
<dbReference type="SUPFAM" id="SSF54843">
    <property type="entry name" value="Ribosomal protein L22"/>
    <property type="match status" value="1"/>
</dbReference>
<dbReference type="AlphaFoldDB" id="A0A0K9PNW9"/>
<reference evidence="15" key="1">
    <citation type="journal article" date="2016" name="Nature">
        <title>The genome of the seagrass Zostera marina reveals angiosperm adaptation to the sea.</title>
        <authorList>
            <person name="Olsen J.L."/>
            <person name="Rouze P."/>
            <person name="Verhelst B."/>
            <person name="Lin Y.-C."/>
            <person name="Bayer T."/>
            <person name="Collen J."/>
            <person name="Dattolo E."/>
            <person name="De Paoli E."/>
            <person name="Dittami S."/>
            <person name="Maumus F."/>
            <person name="Michel G."/>
            <person name="Kersting A."/>
            <person name="Lauritano C."/>
            <person name="Lohaus R."/>
            <person name="Toepel M."/>
            <person name="Tonon T."/>
            <person name="Vanneste K."/>
            <person name="Amirebrahimi M."/>
            <person name="Brakel J."/>
            <person name="Bostroem C."/>
            <person name="Chovatia M."/>
            <person name="Grimwood J."/>
            <person name="Jenkins J.W."/>
            <person name="Jueterbock A."/>
            <person name="Mraz A."/>
            <person name="Stam W.T."/>
            <person name="Tice H."/>
            <person name="Bornberg-Bauer E."/>
            <person name="Green P.J."/>
            <person name="Pearson G.A."/>
            <person name="Procaccini G."/>
            <person name="Duarte C.M."/>
            <person name="Schmutz J."/>
            <person name="Reusch T.B.H."/>
            <person name="Van de Peer Y."/>
        </authorList>
    </citation>
    <scope>NUCLEOTIDE SEQUENCE [LARGE SCALE GENOMIC DNA]</scope>
    <source>
        <strain evidence="15">cv. Finnish</strain>
    </source>
</reference>
<evidence type="ECO:0000256" key="1">
    <source>
        <dbReference type="ARBA" id="ARBA00004474"/>
    </source>
</evidence>
<dbReference type="GO" id="GO:0009536">
    <property type="term" value="C:plastid"/>
    <property type="evidence" value="ECO:0007669"/>
    <property type="project" value="UniProtKB-SubCell"/>
</dbReference>
<keyword evidence="6" id="KW-0547">Nucleotide-binding</keyword>
<keyword evidence="5" id="KW-0699">rRNA-binding</keyword>
<gene>
    <name evidence="14" type="ORF">ZOSMA_197G00120</name>
</gene>
<dbReference type="EMBL" id="LFYR01000721">
    <property type="protein sequence ID" value="KMZ70639.1"/>
    <property type="molecule type" value="Genomic_DNA"/>
</dbReference>
<dbReference type="STRING" id="29655.A0A0K9PNW9"/>
<dbReference type="GO" id="GO:0015934">
    <property type="term" value="C:large ribosomal subunit"/>
    <property type="evidence" value="ECO:0000318"/>
    <property type="project" value="GO_Central"/>
</dbReference>
<evidence type="ECO:0000313" key="15">
    <source>
        <dbReference type="Proteomes" id="UP000036987"/>
    </source>
</evidence>
<accession>A0A0K9PNW9</accession>
<keyword evidence="9 13" id="KW-0689">Ribosomal protein</keyword>
<keyword evidence="10 13" id="KW-0687">Ribonucleoprotein</keyword>
<dbReference type="PANTHER" id="PTHR13501">
    <property type="entry name" value="CHLOROPLAST 50S RIBOSOMAL PROTEIN L22-RELATED"/>
    <property type="match status" value="1"/>
</dbReference>
<evidence type="ECO:0000256" key="7">
    <source>
        <dbReference type="ARBA" id="ARBA00022840"/>
    </source>
</evidence>
<evidence type="ECO:0000256" key="5">
    <source>
        <dbReference type="ARBA" id="ARBA00022730"/>
    </source>
</evidence>
<name>A0A0K9PNW9_ZOSMR</name>
<dbReference type="InterPro" id="IPR013126">
    <property type="entry name" value="Hsp_70_fam"/>
</dbReference>
<dbReference type="InterPro" id="IPR036394">
    <property type="entry name" value="Ribosomal_uL22_sf"/>
</dbReference>
<dbReference type="Pfam" id="PF00237">
    <property type="entry name" value="Ribosomal_L22"/>
    <property type="match status" value="1"/>
</dbReference>
<evidence type="ECO:0000256" key="4">
    <source>
        <dbReference type="ARBA" id="ARBA00022640"/>
    </source>
</evidence>
<dbReference type="InterPro" id="IPR001063">
    <property type="entry name" value="Ribosomal_uL22"/>
</dbReference>
<keyword evidence="7" id="KW-0067">ATP-binding</keyword>
<comment type="subcellular location">
    <subcellularLocation>
        <location evidence="1">Plastid</location>
    </subcellularLocation>
</comment>
<dbReference type="GO" id="GO:0006412">
    <property type="term" value="P:translation"/>
    <property type="evidence" value="ECO:0000318"/>
    <property type="project" value="GO_Central"/>
</dbReference>
<dbReference type="HAMAP" id="MF_01331_B">
    <property type="entry name" value="Ribosomal_uL22_B"/>
    <property type="match status" value="1"/>
</dbReference>
<dbReference type="InterPro" id="IPR047867">
    <property type="entry name" value="Ribosomal_uL22_bac/org-type"/>
</dbReference>
<evidence type="ECO:0000256" key="11">
    <source>
        <dbReference type="ARBA" id="ARBA00035285"/>
    </source>
</evidence>
<keyword evidence="15" id="KW-1185">Reference proteome</keyword>
<evidence type="ECO:0000256" key="2">
    <source>
        <dbReference type="ARBA" id="ARBA00009451"/>
    </source>
</evidence>
<dbReference type="Pfam" id="PF00012">
    <property type="entry name" value="HSP70"/>
    <property type="match status" value="1"/>
</dbReference>
<dbReference type="SUPFAM" id="SSF100934">
    <property type="entry name" value="Heat shock protein 70kD (HSP70), C-terminal subdomain"/>
    <property type="match status" value="1"/>
</dbReference>
<dbReference type="GO" id="GO:0140662">
    <property type="term" value="F:ATP-dependent protein folding chaperone"/>
    <property type="evidence" value="ECO:0007669"/>
    <property type="project" value="InterPro"/>
</dbReference>
<dbReference type="Gene3D" id="3.90.470.10">
    <property type="entry name" value="Ribosomal protein L22/L17"/>
    <property type="match status" value="1"/>
</dbReference>
<evidence type="ECO:0000313" key="14">
    <source>
        <dbReference type="EMBL" id="KMZ70639.1"/>
    </source>
</evidence>
<dbReference type="PROSITE" id="PS00464">
    <property type="entry name" value="RIBOSOMAL_L22"/>
    <property type="match status" value="1"/>
</dbReference>
<dbReference type="GO" id="GO:0019843">
    <property type="term" value="F:rRNA binding"/>
    <property type="evidence" value="ECO:0007669"/>
    <property type="project" value="UniProtKB-KW"/>
</dbReference>
<dbReference type="NCBIfam" id="TIGR01044">
    <property type="entry name" value="rplV_bact"/>
    <property type="match status" value="1"/>
</dbReference>
<dbReference type="GO" id="GO:0005524">
    <property type="term" value="F:ATP binding"/>
    <property type="evidence" value="ECO:0007669"/>
    <property type="project" value="UniProtKB-KW"/>
</dbReference>
<keyword evidence="8" id="KW-0694">RNA-binding</keyword>
<evidence type="ECO:0000256" key="3">
    <source>
        <dbReference type="ARBA" id="ARBA00011838"/>
    </source>
</evidence>
<evidence type="ECO:0000256" key="9">
    <source>
        <dbReference type="ARBA" id="ARBA00022980"/>
    </source>
</evidence>
<organism evidence="14 15">
    <name type="scientific">Zostera marina</name>
    <name type="common">Eelgrass</name>
    <dbReference type="NCBI Taxonomy" id="29655"/>
    <lineage>
        <taxon>Eukaryota</taxon>
        <taxon>Viridiplantae</taxon>
        <taxon>Streptophyta</taxon>
        <taxon>Embryophyta</taxon>
        <taxon>Tracheophyta</taxon>
        <taxon>Spermatophyta</taxon>
        <taxon>Magnoliopsida</taxon>
        <taxon>Liliopsida</taxon>
        <taxon>Zosteraceae</taxon>
        <taxon>Zostera</taxon>
    </lineage>
</organism>
<dbReference type="PANTHER" id="PTHR13501:SF10">
    <property type="entry name" value="LARGE RIBOSOMAL SUBUNIT PROTEIN UL22M"/>
    <property type="match status" value="1"/>
</dbReference>
<comment type="subunit">
    <text evidence="3">Part of the 50S ribosomal subunit.</text>
</comment>
<dbReference type="CDD" id="cd00336">
    <property type="entry name" value="Ribosomal_L22"/>
    <property type="match status" value="1"/>
</dbReference>
<comment type="similarity">
    <text evidence="2 13">Belongs to the universal ribosomal protein uL22 family.</text>
</comment>
<protein>
    <recommendedName>
        <fullName evidence="11">Large ribosomal subunit protein uL22c</fullName>
    </recommendedName>
    <alternativeName>
        <fullName evidence="12">50S ribosomal protein L22, chloroplastic</fullName>
    </alternativeName>
</protein>
<sequence length="337" mass="37562">MVMQKTQRNFVNPYGPYLSDYLIVILRRHSARQSLGVLFTSVSSQILNISPMASASIQIHGFTTTTLVTSRETLKFTSSNSLFFGSTRTANSARLIATEPKARRTGTIRAVAEKVMAVDEVEKMREKMVNDAERFAKEEKERRNSIYAKKHADSVVYKTENQLKNAGQNVPPSTKDKIEAKLGELKDATSNGIAEPIKDAITAVNKEVMQISDLLSLSSSSATAAAEIKVTAKNMHVSVFKARRVLEQIRGRTYEDALMILELMPYRASYPILKLVYSASANGTHNLDLKESDAYIKRAEANDGPFVKKMRPRARGRSSVIKKLTSHITIVMGWRNT</sequence>
<comment type="caution">
    <text evidence="14">The sequence shown here is derived from an EMBL/GenBank/DDBJ whole genome shotgun (WGS) entry which is preliminary data.</text>
</comment>
<dbReference type="InterPro" id="IPR005727">
    <property type="entry name" value="Ribosomal_uL22_bac/chlpt-type"/>
</dbReference>
<dbReference type="OrthoDB" id="1840754at2759"/>
<evidence type="ECO:0000256" key="12">
    <source>
        <dbReference type="ARBA" id="ARBA00035416"/>
    </source>
</evidence>
<dbReference type="GO" id="GO:0003735">
    <property type="term" value="F:structural constituent of ribosome"/>
    <property type="evidence" value="ECO:0000318"/>
    <property type="project" value="GO_Central"/>
</dbReference>
<evidence type="ECO:0000256" key="13">
    <source>
        <dbReference type="RuleBase" id="RU004005"/>
    </source>
</evidence>
<proteinExistence type="inferred from homology"/>